<dbReference type="EMBL" id="BARV01005606">
    <property type="protein sequence ID" value="GAI16511.1"/>
    <property type="molecule type" value="Genomic_DNA"/>
</dbReference>
<feature type="non-terminal residue" evidence="1">
    <location>
        <position position="40"/>
    </location>
</feature>
<gene>
    <name evidence="1" type="ORF">S06H3_11517</name>
</gene>
<comment type="caution">
    <text evidence="1">The sequence shown here is derived from an EMBL/GenBank/DDBJ whole genome shotgun (WGS) entry which is preliminary data.</text>
</comment>
<name>X1MEL9_9ZZZZ</name>
<sequence length="40" mass="4457">MLRLWRWQPFKLAKGWFGGKEKGTTLLETAVALALLGIVG</sequence>
<organism evidence="1">
    <name type="scientific">marine sediment metagenome</name>
    <dbReference type="NCBI Taxonomy" id="412755"/>
    <lineage>
        <taxon>unclassified sequences</taxon>
        <taxon>metagenomes</taxon>
        <taxon>ecological metagenomes</taxon>
    </lineage>
</organism>
<evidence type="ECO:0008006" key="2">
    <source>
        <dbReference type="Google" id="ProtNLM"/>
    </source>
</evidence>
<accession>X1MEL9</accession>
<evidence type="ECO:0000313" key="1">
    <source>
        <dbReference type="EMBL" id="GAI16511.1"/>
    </source>
</evidence>
<dbReference type="AlphaFoldDB" id="X1MEL9"/>
<proteinExistence type="predicted"/>
<protein>
    <recommendedName>
        <fullName evidence="2">Prepilin-type N-terminal cleavage/methylation domain-containing protein</fullName>
    </recommendedName>
</protein>
<reference evidence="1" key="1">
    <citation type="journal article" date="2014" name="Front. Microbiol.">
        <title>High frequency of phylogenetically diverse reductive dehalogenase-homologous genes in deep subseafloor sedimentary metagenomes.</title>
        <authorList>
            <person name="Kawai M."/>
            <person name="Futagami T."/>
            <person name="Toyoda A."/>
            <person name="Takaki Y."/>
            <person name="Nishi S."/>
            <person name="Hori S."/>
            <person name="Arai W."/>
            <person name="Tsubouchi T."/>
            <person name="Morono Y."/>
            <person name="Uchiyama I."/>
            <person name="Ito T."/>
            <person name="Fujiyama A."/>
            <person name="Inagaki F."/>
            <person name="Takami H."/>
        </authorList>
    </citation>
    <scope>NUCLEOTIDE SEQUENCE</scope>
    <source>
        <strain evidence="1">Expedition CK06-06</strain>
    </source>
</reference>